<dbReference type="InterPro" id="IPR036034">
    <property type="entry name" value="PDZ_sf"/>
</dbReference>
<accession>A0A1G2R7X4</accession>
<evidence type="ECO:0000256" key="11">
    <source>
        <dbReference type="SAM" id="Phobius"/>
    </source>
</evidence>
<evidence type="ECO:0000256" key="6">
    <source>
        <dbReference type="ARBA" id="ARBA00022801"/>
    </source>
</evidence>
<sequence>MSITLVVAIFSILLLVALHELGHFFFAKKFGVRVEEFGIGLPPRLWGKKIGETLYSLNLLPAGAFVRLTGEEQRSSDPRSFSAKPLLQRLLIVAGGVLAFWVIAAVIFSILGATLGIPMAVGDEDAVNNPQVQVVGIASKGPAQIAGLETGDIVLGVTKVSEVQELGKNFAGNELVLSIQRGKEVMQVTLVPREDPPEGQGPMGLALSRVAQVQYPWYKAPWEGIKITGIMTYRIVQELFGLLRGLAGLQGLPEGVQFTGPIGIIALLNNALIFGLPHFFSFLAVLAIYLAIFNILPIPAVDGGRLLFLGLEFLRKKPLEESLEKRMIALSFGILLVLFLWITVKDIANLF</sequence>
<evidence type="ECO:0000256" key="8">
    <source>
        <dbReference type="ARBA" id="ARBA00022989"/>
    </source>
</evidence>
<dbReference type="Pfam" id="PF02163">
    <property type="entry name" value="Peptidase_M50"/>
    <property type="match status" value="1"/>
</dbReference>
<evidence type="ECO:0000259" key="12">
    <source>
        <dbReference type="PROSITE" id="PS50106"/>
    </source>
</evidence>
<gene>
    <name evidence="13" type="ORF">A3J68_00325</name>
</gene>
<dbReference type="AlphaFoldDB" id="A0A1G2R7X4"/>
<evidence type="ECO:0000256" key="3">
    <source>
        <dbReference type="ARBA" id="ARBA00007931"/>
    </source>
</evidence>
<feature type="transmembrane region" description="Helical" evidence="11">
    <location>
        <begin position="271"/>
        <end position="292"/>
    </location>
</feature>
<dbReference type="InterPro" id="IPR004387">
    <property type="entry name" value="Pept_M50_Zn"/>
</dbReference>
<keyword evidence="5 11" id="KW-0812">Transmembrane</keyword>
<evidence type="ECO:0000256" key="5">
    <source>
        <dbReference type="ARBA" id="ARBA00022692"/>
    </source>
</evidence>
<dbReference type="EMBL" id="MHTY01000026">
    <property type="protein sequence ID" value="OHA68372.1"/>
    <property type="molecule type" value="Genomic_DNA"/>
</dbReference>
<organism evidence="13 14">
    <name type="scientific">Candidatus Wildermuthbacteria bacterium RIFCSPHIGHO2_02_FULL_48_16</name>
    <dbReference type="NCBI Taxonomy" id="1802453"/>
    <lineage>
        <taxon>Bacteria</taxon>
        <taxon>Candidatus Wildermuthiibacteriota</taxon>
    </lineage>
</organism>
<evidence type="ECO:0000313" key="13">
    <source>
        <dbReference type="EMBL" id="OHA68372.1"/>
    </source>
</evidence>
<feature type="domain" description="PDZ" evidence="12">
    <location>
        <begin position="112"/>
        <end position="194"/>
    </location>
</feature>
<keyword evidence="8 11" id="KW-1133">Transmembrane helix</keyword>
<dbReference type="CDD" id="cd06163">
    <property type="entry name" value="S2P-M50_PDZ_RseP-like"/>
    <property type="match status" value="1"/>
</dbReference>
<comment type="subcellular location">
    <subcellularLocation>
        <location evidence="2">Membrane</location>
        <topology evidence="2">Multi-pass membrane protein</topology>
    </subcellularLocation>
</comment>
<evidence type="ECO:0000313" key="14">
    <source>
        <dbReference type="Proteomes" id="UP000178529"/>
    </source>
</evidence>
<evidence type="ECO:0000256" key="10">
    <source>
        <dbReference type="ARBA" id="ARBA00023136"/>
    </source>
</evidence>
<comment type="caution">
    <text evidence="13">The sequence shown here is derived from an EMBL/GenBank/DDBJ whole genome shotgun (WGS) entry which is preliminary data.</text>
</comment>
<evidence type="ECO:0000256" key="2">
    <source>
        <dbReference type="ARBA" id="ARBA00004141"/>
    </source>
</evidence>
<dbReference type="PROSITE" id="PS50106">
    <property type="entry name" value="PDZ"/>
    <property type="match status" value="1"/>
</dbReference>
<dbReference type="GO" id="GO:0006508">
    <property type="term" value="P:proteolysis"/>
    <property type="evidence" value="ECO:0007669"/>
    <property type="project" value="UniProtKB-KW"/>
</dbReference>
<feature type="transmembrane region" description="Helical" evidence="11">
    <location>
        <begin position="327"/>
        <end position="344"/>
    </location>
</feature>
<comment type="similarity">
    <text evidence="3">Belongs to the peptidase M50B family.</text>
</comment>
<evidence type="ECO:0000256" key="7">
    <source>
        <dbReference type="ARBA" id="ARBA00022833"/>
    </source>
</evidence>
<reference evidence="13 14" key="1">
    <citation type="journal article" date="2016" name="Nat. Commun.">
        <title>Thousands of microbial genomes shed light on interconnected biogeochemical processes in an aquifer system.</title>
        <authorList>
            <person name="Anantharaman K."/>
            <person name="Brown C.T."/>
            <person name="Hug L.A."/>
            <person name="Sharon I."/>
            <person name="Castelle C.J."/>
            <person name="Probst A.J."/>
            <person name="Thomas B.C."/>
            <person name="Singh A."/>
            <person name="Wilkins M.J."/>
            <person name="Karaoz U."/>
            <person name="Brodie E.L."/>
            <person name="Williams K.H."/>
            <person name="Hubbard S.S."/>
            <person name="Banfield J.F."/>
        </authorList>
    </citation>
    <scope>NUCLEOTIDE SEQUENCE [LARGE SCALE GENOMIC DNA]</scope>
</reference>
<keyword evidence="7" id="KW-0862">Zinc</keyword>
<keyword evidence="10 11" id="KW-0472">Membrane</keyword>
<proteinExistence type="inferred from homology"/>
<dbReference type="GO" id="GO:0016020">
    <property type="term" value="C:membrane"/>
    <property type="evidence" value="ECO:0007669"/>
    <property type="project" value="UniProtKB-SubCell"/>
</dbReference>
<dbReference type="PANTHER" id="PTHR42837">
    <property type="entry name" value="REGULATOR OF SIGMA-E PROTEASE RSEP"/>
    <property type="match status" value="1"/>
</dbReference>
<dbReference type="GO" id="GO:0004222">
    <property type="term" value="F:metalloendopeptidase activity"/>
    <property type="evidence" value="ECO:0007669"/>
    <property type="project" value="InterPro"/>
</dbReference>
<protein>
    <recommendedName>
        <fullName evidence="12">PDZ domain-containing protein</fullName>
    </recommendedName>
</protein>
<comment type="cofactor">
    <cofactor evidence="1">
        <name>Zn(2+)</name>
        <dbReference type="ChEBI" id="CHEBI:29105"/>
    </cofactor>
</comment>
<feature type="transmembrane region" description="Helical" evidence="11">
    <location>
        <begin position="90"/>
        <end position="111"/>
    </location>
</feature>
<dbReference type="SUPFAM" id="SSF50156">
    <property type="entry name" value="PDZ domain-like"/>
    <property type="match status" value="1"/>
</dbReference>
<evidence type="ECO:0000256" key="9">
    <source>
        <dbReference type="ARBA" id="ARBA00023049"/>
    </source>
</evidence>
<name>A0A1G2R7X4_9BACT</name>
<keyword evidence="4" id="KW-0645">Protease</keyword>
<dbReference type="Gene3D" id="2.30.42.10">
    <property type="match status" value="1"/>
</dbReference>
<keyword evidence="6" id="KW-0378">Hydrolase</keyword>
<keyword evidence="9" id="KW-0482">Metalloprotease</keyword>
<dbReference type="InterPro" id="IPR008915">
    <property type="entry name" value="Peptidase_M50"/>
</dbReference>
<dbReference type="PANTHER" id="PTHR42837:SF2">
    <property type="entry name" value="MEMBRANE METALLOPROTEASE ARASP2, CHLOROPLASTIC-RELATED"/>
    <property type="match status" value="1"/>
</dbReference>
<evidence type="ECO:0000256" key="1">
    <source>
        <dbReference type="ARBA" id="ARBA00001947"/>
    </source>
</evidence>
<evidence type="ECO:0000256" key="4">
    <source>
        <dbReference type="ARBA" id="ARBA00022670"/>
    </source>
</evidence>
<dbReference type="Proteomes" id="UP000178529">
    <property type="component" value="Unassembled WGS sequence"/>
</dbReference>
<dbReference type="InterPro" id="IPR001478">
    <property type="entry name" value="PDZ"/>
</dbReference>